<dbReference type="GO" id="GO:0003700">
    <property type="term" value="F:DNA-binding transcription factor activity"/>
    <property type="evidence" value="ECO:0007669"/>
    <property type="project" value="TreeGrafter"/>
</dbReference>
<evidence type="ECO:0000256" key="2">
    <source>
        <dbReference type="ARBA" id="ARBA00023015"/>
    </source>
</evidence>
<sequence length="280" mass="31875">MVIQKINDIMAKNTTKEGKTMEKSTQPEAVSSVMKVFHILQALGEQKAIGVSELSQRLMMSKATTYRFLQTMKSLGYVSQEGEADKYSLTLKVFELGARSLEYVDLIELADKEMRQISQLTNEALHLGALDENAIIYIHKIDSGYNLRMQSRIGRRNPLYSTAIGKVLLSEREESFIRESLADVEFIKHTEKTLENTEQVLEELAKVREQHFAEDNEEQEPGLRCIAAPIYDRFGQIIAAVSISFPTIRFDEERKDYYVGLLHQAGKNVSEQLGYHSYPA</sequence>
<keyword evidence="5" id="KW-0175">Coiled coil</keyword>
<dbReference type="Proteomes" id="UP000263418">
    <property type="component" value="Chromosome 2"/>
</dbReference>
<keyword evidence="4" id="KW-0804">Transcription</keyword>
<evidence type="ECO:0000313" key="9">
    <source>
        <dbReference type="Proteomes" id="UP000263418"/>
    </source>
</evidence>
<evidence type="ECO:0000259" key="7">
    <source>
        <dbReference type="PROSITE" id="PS51078"/>
    </source>
</evidence>
<dbReference type="Pfam" id="PF01614">
    <property type="entry name" value="IclR_C"/>
    <property type="match status" value="1"/>
</dbReference>
<reference evidence="8 9" key="1">
    <citation type="submission" date="2017-01" db="EMBL/GenBank/DDBJ databases">
        <title>Complete Genome Sequence of Vibrio vulnificus FORC_053.</title>
        <authorList>
            <consortium name="Food-borne Pathogen Omics Research Center"/>
            <person name="Chung H.Y."/>
            <person name="Na E.J."/>
            <person name="Song J.S."/>
            <person name="Kim H."/>
            <person name="Lee J.-H."/>
            <person name="Ryu S."/>
            <person name="Choi S.H."/>
        </authorList>
    </citation>
    <scope>NUCLEOTIDE SEQUENCE [LARGE SCALE GENOMIC DNA]</scope>
    <source>
        <strain evidence="8 9">FORC_053</strain>
    </source>
</reference>
<feature type="coiled-coil region" evidence="5">
    <location>
        <begin position="187"/>
        <end position="214"/>
    </location>
</feature>
<dbReference type="InterPro" id="IPR029016">
    <property type="entry name" value="GAF-like_dom_sf"/>
</dbReference>
<gene>
    <name evidence="8" type="ORF">FORC53_4317</name>
</gene>
<dbReference type="PANTHER" id="PTHR30136">
    <property type="entry name" value="HELIX-TURN-HELIX TRANSCRIPTIONAL REGULATOR, ICLR FAMILY"/>
    <property type="match status" value="1"/>
</dbReference>
<feature type="domain" description="HTH iclR-type" evidence="6">
    <location>
        <begin position="30"/>
        <end position="91"/>
    </location>
</feature>
<evidence type="ECO:0000313" key="8">
    <source>
        <dbReference type="EMBL" id="AXX62656.1"/>
    </source>
</evidence>
<dbReference type="Gene3D" id="3.30.450.40">
    <property type="match status" value="1"/>
</dbReference>
<keyword evidence="3" id="KW-0238">DNA-binding</keyword>
<dbReference type="GO" id="GO:0003677">
    <property type="term" value="F:DNA binding"/>
    <property type="evidence" value="ECO:0007669"/>
    <property type="project" value="UniProtKB-KW"/>
</dbReference>
<dbReference type="Gene3D" id="1.10.10.10">
    <property type="entry name" value="Winged helix-like DNA-binding domain superfamily/Winged helix DNA-binding domain"/>
    <property type="match status" value="1"/>
</dbReference>
<dbReference type="GO" id="GO:0045892">
    <property type="term" value="P:negative regulation of DNA-templated transcription"/>
    <property type="evidence" value="ECO:0007669"/>
    <property type="project" value="TreeGrafter"/>
</dbReference>
<dbReference type="PROSITE" id="PS51077">
    <property type="entry name" value="HTH_ICLR"/>
    <property type="match status" value="1"/>
</dbReference>
<dbReference type="PROSITE" id="PS51078">
    <property type="entry name" value="ICLR_ED"/>
    <property type="match status" value="1"/>
</dbReference>
<evidence type="ECO:0000256" key="5">
    <source>
        <dbReference type="SAM" id="Coils"/>
    </source>
</evidence>
<evidence type="ECO:0000256" key="4">
    <source>
        <dbReference type="ARBA" id="ARBA00023163"/>
    </source>
</evidence>
<dbReference type="NCBIfam" id="NF011671">
    <property type="entry name" value="PRK15090.1"/>
    <property type="match status" value="1"/>
</dbReference>
<dbReference type="InterPro" id="IPR050707">
    <property type="entry name" value="HTH_MetabolicPath_Reg"/>
</dbReference>
<evidence type="ECO:0000256" key="3">
    <source>
        <dbReference type="ARBA" id="ARBA00023125"/>
    </source>
</evidence>
<evidence type="ECO:0000256" key="1">
    <source>
        <dbReference type="ARBA" id="ARBA00022491"/>
    </source>
</evidence>
<dbReference type="InterPro" id="IPR036390">
    <property type="entry name" value="WH_DNA-bd_sf"/>
</dbReference>
<dbReference type="InterPro" id="IPR014757">
    <property type="entry name" value="Tscrpt_reg_IclR_C"/>
</dbReference>
<dbReference type="EMBL" id="CP019291">
    <property type="protein sequence ID" value="AXX62656.1"/>
    <property type="molecule type" value="Genomic_DNA"/>
</dbReference>
<dbReference type="Pfam" id="PF09339">
    <property type="entry name" value="HTH_IclR"/>
    <property type="match status" value="1"/>
</dbReference>
<organism evidence="8 9">
    <name type="scientific">Vibrio vulnificus</name>
    <dbReference type="NCBI Taxonomy" id="672"/>
    <lineage>
        <taxon>Bacteria</taxon>
        <taxon>Pseudomonadati</taxon>
        <taxon>Pseudomonadota</taxon>
        <taxon>Gammaproteobacteria</taxon>
        <taxon>Vibrionales</taxon>
        <taxon>Vibrionaceae</taxon>
        <taxon>Vibrio</taxon>
    </lineage>
</organism>
<feature type="domain" description="IclR-ED" evidence="7">
    <location>
        <begin position="92"/>
        <end position="275"/>
    </location>
</feature>
<dbReference type="InterPro" id="IPR005471">
    <property type="entry name" value="Tscrpt_reg_IclR_N"/>
</dbReference>
<proteinExistence type="predicted"/>
<dbReference type="PANTHER" id="PTHR30136:SF7">
    <property type="entry name" value="HTH-TYPE TRANSCRIPTIONAL REGULATOR KDGR-RELATED"/>
    <property type="match status" value="1"/>
</dbReference>
<dbReference type="InterPro" id="IPR036388">
    <property type="entry name" value="WH-like_DNA-bd_sf"/>
</dbReference>
<dbReference type="AlphaFoldDB" id="A0AAN1PTN0"/>
<keyword evidence="1" id="KW-0678">Repressor</keyword>
<protein>
    <submittedName>
        <fullName evidence="8">Transcriptional regulator</fullName>
    </submittedName>
</protein>
<accession>A0AAN1PTN0</accession>
<dbReference type="SUPFAM" id="SSF55781">
    <property type="entry name" value="GAF domain-like"/>
    <property type="match status" value="1"/>
</dbReference>
<evidence type="ECO:0000259" key="6">
    <source>
        <dbReference type="PROSITE" id="PS51077"/>
    </source>
</evidence>
<dbReference type="SMART" id="SM00346">
    <property type="entry name" value="HTH_ICLR"/>
    <property type="match status" value="1"/>
</dbReference>
<dbReference type="SUPFAM" id="SSF46785">
    <property type="entry name" value="Winged helix' DNA-binding domain"/>
    <property type="match status" value="1"/>
</dbReference>
<name>A0AAN1PTN0_VIBVL</name>
<dbReference type="FunFam" id="3.30.450.40:FF:000009">
    <property type="entry name" value="DNA-binding transcriptional regulator KdgR"/>
    <property type="match status" value="1"/>
</dbReference>
<keyword evidence="2" id="KW-0805">Transcription regulation</keyword>